<evidence type="ECO:0000313" key="3">
    <source>
        <dbReference type="EMBL" id="AFZ07988.1"/>
    </source>
</evidence>
<dbReference type="RefSeq" id="WP_015177246.1">
    <property type="nucleotide sequence ID" value="NC_019729.1"/>
</dbReference>
<reference evidence="3 4" key="1">
    <citation type="submission" date="2012-05" db="EMBL/GenBank/DDBJ databases">
        <title>Finished chromosome of genome of Oscillatoria sp. PCC 7112.</title>
        <authorList>
            <consortium name="US DOE Joint Genome Institute"/>
            <person name="Gugger M."/>
            <person name="Coursin T."/>
            <person name="Rippka R."/>
            <person name="Tandeau De Marsac N."/>
            <person name="Huntemann M."/>
            <person name="Wei C.-L."/>
            <person name="Han J."/>
            <person name="Detter J.C."/>
            <person name="Han C."/>
            <person name="Tapia R."/>
            <person name="Davenport K."/>
            <person name="Daligault H."/>
            <person name="Erkkila T."/>
            <person name="Gu W."/>
            <person name="Munk A.C.C."/>
            <person name="Teshima H."/>
            <person name="Xu Y."/>
            <person name="Chain P."/>
            <person name="Chen A."/>
            <person name="Krypides N."/>
            <person name="Mavromatis K."/>
            <person name="Markowitz V."/>
            <person name="Szeto E."/>
            <person name="Ivanova N."/>
            <person name="Mikhailova N."/>
            <person name="Ovchinnikova G."/>
            <person name="Pagani I."/>
            <person name="Pati A."/>
            <person name="Goodwin L."/>
            <person name="Peters L."/>
            <person name="Pitluck S."/>
            <person name="Woyke T."/>
            <person name="Kerfeld C."/>
        </authorList>
    </citation>
    <scope>NUCLEOTIDE SEQUENCE [LARGE SCALE GENOMIC DNA]</scope>
    <source>
        <strain evidence="3 4">PCC 7112</strain>
    </source>
</reference>
<dbReference type="OrthoDB" id="451853at2"/>
<dbReference type="EMBL" id="CP003614">
    <property type="protein sequence ID" value="AFZ07988.1"/>
    <property type="molecule type" value="Genomic_DNA"/>
</dbReference>
<dbReference type="STRING" id="179408.Osc7112_3633"/>
<proteinExistence type="predicted"/>
<dbReference type="PATRIC" id="fig|179408.3.peg.4469"/>
<feature type="region of interest" description="Disordered" evidence="1">
    <location>
        <begin position="54"/>
        <end position="97"/>
    </location>
</feature>
<protein>
    <submittedName>
        <fullName evidence="3">Transposase IS66</fullName>
    </submittedName>
</protein>
<dbReference type="HOGENOM" id="CLU_1979314_0_0_3"/>
<name>K9VIR2_9CYAN</name>
<dbReference type="AlphaFoldDB" id="K9VIR2"/>
<evidence type="ECO:0000313" key="4">
    <source>
        <dbReference type="Proteomes" id="UP000010478"/>
    </source>
</evidence>
<accession>K9VIR2</accession>
<evidence type="ECO:0000259" key="2">
    <source>
        <dbReference type="Pfam" id="PF20042"/>
    </source>
</evidence>
<keyword evidence="4" id="KW-1185">Reference proteome</keyword>
<organism evidence="3 4">
    <name type="scientific">Phormidium nigroviride PCC 7112</name>
    <dbReference type="NCBI Taxonomy" id="179408"/>
    <lineage>
        <taxon>Bacteria</taxon>
        <taxon>Bacillati</taxon>
        <taxon>Cyanobacteriota</taxon>
        <taxon>Cyanophyceae</taxon>
        <taxon>Oscillatoriophycideae</taxon>
        <taxon>Oscillatoriales</taxon>
        <taxon>Oscillatoriaceae</taxon>
        <taxon>Phormidium</taxon>
    </lineage>
</organism>
<feature type="domain" description="DUF6444" evidence="2">
    <location>
        <begin position="38"/>
        <end position="98"/>
    </location>
</feature>
<dbReference type="eggNOG" id="ENOG5033KFT">
    <property type="taxonomic scope" value="Bacteria"/>
</dbReference>
<dbReference type="Pfam" id="PF20042">
    <property type="entry name" value="DUF6444"/>
    <property type="match status" value="1"/>
</dbReference>
<dbReference type="InterPro" id="IPR045618">
    <property type="entry name" value="DUF6444"/>
</dbReference>
<feature type="compositionally biased region" description="Polar residues" evidence="1">
    <location>
        <begin position="57"/>
        <end position="71"/>
    </location>
</feature>
<gene>
    <name evidence="3" type="ORF">Osc7112_3633</name>
</gene>
<dbReference type="KEGG" id="oni:Osc7112_3633"/>
<evidence type="ECO:0000256" key="1">
    <source>
        <dbReference type="SAM" id="MobiDB-lite"/>
    </source>
</evidence>
<sequence>MEKTVPELMAAISPAEWAQVPDSVLELIYELVRRMAWVEQEIAELRTENELLKEQLARTSANSSQPPSKNPQGFKPNRKEPTGKKRGGQLGHSGHERKLYPTQMCQEVINHYPQQCSGCGGIVSAQ</sequence>
<dbReference type="Proteomes" id="UP000010478">
    <property type="component" value="Chromosome"/>
</dbReference>